<sequence>MIQTWGGGVEAGGDEMISGGGAGTGGEAVGSGGGEPPDGGGGEKIGASGGVAVVGGGDGGVVAGRGAAGLKHICPQIYNSSTDLKQIDPRSETNRPQIYSILLFHFLVLRHHVHRLYTKTTLDPTIQTWGGWVEAGGDEMISGGGAGTGGEAVGSGGGEPPAGGGGDKIGASGGVAVVGGGDGGVVAGRGAAGSSLNHIRSREA</sequence>
<evidence type="ECO:0000313" key="1">
    <source>
        <dbReference type="EMBL" id="KAI3823367.1"/>
    </source>
</evidence>
<proteinExistence type="predicted"/>
<dbReference type="Proteomes" id="UP001056120">
    <property type="component" value="Linkage Group LG02"/>
</dbReference>
<protein>
    <submittedName>
        <fullName evidence="1">Uncharacterized protein</fullName>
    </submittedName>
</protein>
<evidence type="ECO:0000313" key="2">
    <source>
        <dbReference type="Proteomes" id="UP001056120"/>
    </source>
</evidence>
<gene>
    <name evidence="1" type="ORF">L1987_04802</name>
</gene>
<reference evidence="1 2" key="2">
    <citation type="journal article" date="2022" name="Mol. Ecol. Resour.">
        <title>The genomes of chicory, endive, great burdock and yacon provide insights into Asteraceae paleo-polyploidization history and plant inulin production.</title>
        <authorList>
            <person name="Fan W."/>
            <person name="Wang S."/>
            <person name="Wang H."/>
            <person name="Wang A."/>
            <person name="Jiang F."/>
            <person name="Liu H."/>
            <person name="Zhao H."/>
            <person name="Xu D."/>
            <person name="Zhang Y."/>
        </authorList>
    </citation>
    <scope>NUCLEOTIDE SEQUENCE [LARGE SCALE GENOMIC DNA]</scope>
    <source>
        <strain evidence="2">cv. Yunnan</strain>
        <tissue evidence="1">Leaves</tissue>
    </source>
</reference>
<dbReference type="EMBL" id="CM042019">
    <property type="protein sequence ID" value="KAI3823367.1"/>
    <property type="molecule type" value="Genomic_DNA"/>
</dbReference>
<accession>A0ACB9JTS1</accession>
<keyword evidence="2" id="KW-1185">Reference proteome</keyword>
<name>A0ACB9JTS1_9ASTR</name>
<comment type="caution">
    <text evidence="1">The sequence shown here is derived from an EMBL/GenBank/DDBJ whole genome shotgun (WGS) entry which is preliminary data.</text>
</comment>
<organism evidence="1 2">
    <name type="scientific">Smallanthus sonchifolius</name>
    <dbReference type="NCBI Taxonomy" id="185202"/>
    <lineage>
        <taxon>Eukaryota</taxon>
        <taxon>Viridiplantae</taxon>
        <taxon>Streptophyta</taxon>
        <taxon>Embryophyta</taxon>
        <taxon>Tracheophyta</taxon>
        <taxon>Spermatophyta</taxon>
        <taxon>Magnoliopsida</taxon>
        <taxon>eudicotyledons</taxon>
        <taxon>Gunneridae</taxon>
        <taxon>Pentapetalae</taxon>
        <taxon>asterids</taxon>
        <taxon>campanulids</taxon>
        <taxon>Asterales</taxon>
        <taxon>Asteraceae</taxon>
        <taxon>Asteroideae</taxon>
        <taxon>Heliantheae alliance</taxon>
        <taxon>Millerieae</taxon>
        <taxon>Smallanthus</taxon>
    </lineage>
</organism>
<reference evidence="2" key="1">
    <citation type="journal article" date="2022" name="Mol. Ecol. Resour.">
        <title>The genomes of chicory, endive, great burdock and yacon provide insights into Asteraceae palaeo-polyploidization history and plant inulin production.</title>
        <authorList>
            <person name="Fan W."/>
            <person name="Wang S."/>
            <person name="Wang H."/>
            <person name="Wang A."/>
            <person name="Jiang F."/>
            <person name="Liu H."/>
            <person name="Zhao H."/>
            <person name="Xu D."/>
            <person name="Zhang Y."/>
        </authorList>
    </citation>
    <scope>NUCLEOTIDE SEQUENCE [LARGE SCALE GENOMIC DNA]</scope>
    <source>
        <strain evidence="2">cv. Yunnan</strain>
    </source>
</reference>